<dbReference type="InterPro" id="IPR058804">
    <property type="entry name" value="SpaO_N"/>
</dbReference>
<dbReference type="Pfam" id="PF26304">
    <property type="entry name" value="FliMN_C_rel"/>
    <property type="match status" value="1"/>
</dbReference>
<feature type="domain" description="Flagellar motor switch protein FliN-like C-terminal" evidence="2">
    <location>
        <begin position="268"/>
        <end position="338"/>
    </location>
</feature>
<protein>
    <submittedName>
        <fullName evidence="5">Uncharacterized protein</fullName>
    </submittedName>
</protein>
<dbReference type="NCBIfam" id="TIGR02551">
    <property type="entry name" value="SpaO_YscQ"/>
    <property type="match status" value="1"/>
</dbReference>
<feature type="domain" description="SpaO FliM/N C-terminal related" evidence="4">
    <location>
        <begin position="147"/>
        <end position="216"/>
    </location>
</feature>
<dbReference type="InterPro" id="IPR036429">
    <property type="entry name" value="SpoA-like_sf"/>
</dbReference>
<dbReference type="InterPro" id="IPR058805">
    <property type="entry name" value="SpaO_FliMN_C_rel"/>
</dbReference>
<evidence type="ECO:0000313" key="6">
    <source>
        <dbReference type="Proteomes" id="UP000261875"/>
    </source>
</evidence>
<dbReference type="Gene3D" id="2.30.330.10">
    <property type="entry name" value="SpoA-like"/>
    <property type="match status" value="2"/>
</dbReference>
<dbReference type="SUPFAM" id="SSF101801">
    <property type="entry name" value="Surface presentation of antigens (SPOA)"/>
    <property type="match status" value="2"/>
</dbReference>
<keyword evidence="6" id="KW-1185">Reference proteome</keyword>
<comment type="similarity">
    <text evidence="1">Belongs to the FliN/MopA/SpaO family.</text>
</comment>
<name>A0A2U8I559_9GAMM</name>
<dbReference type="GO" id="GO:0030254">
    <property type="term" value="P:protein secretion by the type III secretion system"/>
    <property type="evidence" value="ECO:0007669"/>
    <property type="project" value="InterPro"/>
</dbReference>
<sequence>MSKLSLRQLAQLREHQAESHWLASGKITRSTPSNVGELLAFTADNSWQGLIKLRDWFHHVAPDLAALSPQAYSSEQLQALFAATPRPLELTMKELSYQKLQVDGLIEAQQLPQRPMLCLATPSGEVWLRKLPDVDFSPPPTTEKRQLSALPLPLTFEIGTSQLSLKLLRKLAVGDVLLITNKTQRVSTQGTNIGRYQLNKLPEQQGNSIMIEKNQDDQEQYQEQYQEPGYEEIDDDDDDNAVVQEQQNPKKYGAPSDNEKTSLSSCANIPIKLTFVLHQQTITFEKLEEMYNQGQVITCQPEAEKHIDIKANGKLIARGELVHLDETKDKLGVVLTELHHPAS</sequence>
<gene>
    <name evidence="5" type="ORF">CCS41_07210</name>
</gene>
<dbReference type="Pfam" id="PF01052">
    <property type="entry name" value="FliMN_C"/>
    <property type="match status" value="1"/>
</dbReference>
<dbReference type="KEGG" id="fsm:CCS41_07210"/>
<dbReference type="PANTHER" id="PTHR30034">
    <property type="entry name" value="FLAGELLAR MOTOR SWITCH PROTEIN FLIM"/>
    <property type="match status" value="1"/>
</dbReference>
<dbReference type="InterPro" id="IPR013385">
    <property type="entry name" value="T3SS_SpaO/YscQ/SpaO"/>
</dbReference>
<dbReference type="OrthoDB" id="9760188at2"/>
<proteinExistence type="inferred from homology"/>
<dbReference type="Pfam" id="PF26294">
    <property type="entry name" value="SpaO_N"/>
    <property type="match status" value="1"/>
</dbReference>
<dbReference type="GO" id="GO:0071978">
    <property type="term" value="P:bacterial-type flagellum-dependent swarming motility"/>
    <property type="evidence" value="ECO:0007669"/>
    <property type="project" value="TreeGrafter"/>
</dbReference>
<evidence type="ECO:0000256" key="1">
    <source>
        <dbReference type="ARBA" id="ARBA00009226"/>
    </source>
</evidence>
<feature type="domain" description="SpaO N-terminal" evidence="3">
    <location>
        <begin position="6"/>
        <end position="133"/>
    </location>
</feature>
<evidence type="ECO:0000259" key="3">
    <source>
        <dbReference type="Pfam" id="PF26294"/>
    </source>
</evidence>
<dbReference type="EMBL" id="CP021659">
    <property type="protein sequence ID" value="AWK14306.1"/>
    <property type="molecule type" value="Genomic_DNA"/>
</dbReference>
<dbReference type="RefSeq" id="WP_072549599.1">
    <property type="nucleotide sequence ID" value="NZ_CP021659.1"/>
</dbReference>
<dbReference type="InterPro" id="IPR001543">
    <property type="entry name" value="FliN-like_C"/>
</dbReference>
<evidence type="ECO:0000313" key="5">
    <source>
        <dbReference type="EMBL" id="AWK14306.1"/>
    </source>
</evidence>
<dbReference type="Proteomes" id="UP000261875">
    <property type="component" value="Chromosome"/>
</dbReference>
<dbReference type="STRING" id="1878942.GCA_900128755_00416"/>
<dbReference type="GO" id="GO:0050918">
    <property type="term" value="P:positive chemotaxis"/>
    <property type="evidence" value="ECO:0007669"/>
    <property type="project" value="TreeGrafter"/>
</dbReference>
<organism evidence="5 6">
    <name type="scientific">Candidatus Fukatsuia symbiotica</name>
    <dbReference type="NCBI Taxonomy" id="1878942"/>
    <lineage>
        <taxon>Bacteria</taxon>
        <taxon>Pseudomonadati</taxon>
        <taxon>Pseudomonadota</taxon>
        <taxon>Gammaproteobacteria</taxon>
        <taxon>Enterobacterales</taxon>
        <taxon>Yersiniaceae</taxon>
        <taxon>Candidatus Fukatsuia</taxon>
    </lineage>
</organism>
<dbReference type="PANTHER" id="PTHR30034:SF5">
    <property type="entry name" value="SECRETION SYSTEM APPARATUS PROTEIN SSAQ"/>
    <property type="match status" value="1"/>
</dbReference>
<accession>A0A2U8I559</accession>
<evidence type="ECO:0000259" key="2">
    <source>
        <dbReference type="Pfam" id="PF01052"/>
    </source>
</evidence>
<reference evidence="5 6" key="1">
    <citation type="submission" date="2017-05" db="EMBL/GenBank/DDBJ databases">
        <title>Genome sequence of Candidatus Fukatsuia symbiotica and Candidatus Hamiltonella defensa from Acyrthosiphon pisum strain 5D.</title>
        <authorList>
            <person name="Patel V.A."/>
            <person name="Chevignon G."/>
            <person name="Russell J.A."/>
            <person name="Oliver K.M."/>
        </authorList>
    </citation>
    <scope>NUCLEOTIDE SEQUENCE [LARGE SCALE GENOMIC DNA]</scope>
    <source>
        <strain evidence="5 6">5D</strain>
    </source>
</reference>
<evidence type="ECO:0000259" key="4">
    <source>
        <dbReference type="Pfam" id="PF26304"/>
    </source>
</evidence>
<dbReference type="AlphaFoldDB" id="A0A2U8I559"/>